<dbReference type="InterPro" id="IPR012677">
    <property type="entry name" value="Nucleotide-bd_a/b_plait_sf"/>
</dbReference>
<dbReference type="Proteomes" id="UP000002494">
    <property type="component" value="Chromosome Y"/>
</dbReference>
<dbReference type="SUPFAM" id="SSF54928">
    <property type="entry name" value="RNA-binding domain, RBD"/>
    <property type="match status" value="1"/>
</dbReference>
<dbReference type="GeneID" id="103694544"/>
<dbReference type="FunFam" id="3.30.70.330:FF:000119">
    <property type="entry name" value="RNA-binding motif protein, X chromosome"/>
    <property type="match status" value="1"/>
</dbReference>
<dbReference type="Ensembl" id="ENSRNOT00000092110.4">
    <property type="protein sequence ID" value="ENSRNOP00000074643.1"/>
    <property type="gene ID" value="ENSRNOG00000060963.4"/>
</dbReference>
<evidence type="ECO:0000256" key="9">
    <source>
        <dbReference type="SAM" id="MobiDB-lite"/>
    </source>
</evidence>
<keyword evidence="5" id="KW-0508">mRNA splicing</keyword>
<feature type="compositionally biased region" description="Basic and acidic residues" evidence="9">
    <location>
        <begin position="125"/>
        <end position="135"/>
    </location>
</feature>
<dbReference type="Pfam" id="PF00076">
    <property type="entry name" value="RRM_1"/>
    <property type="match status" value="1"/>
</dbReference>
<proteinExistence type="predicted"/>
<dbReference type="GO" id="GO:0003723">
    <property type="term" value="F:RNA binding"/>
    <property type="evidence" value="ECO:0000318"/>
    <property type="project" value="GO_Central"/>
</dbReference>
<dbReference type="RGD" id="9125062">
    <property type="gene designation" value="Rbmy1j"/>
</dbReference>
<dbReference type="OrthoDB" id="267048at2759"/>
<evidence type="ECO:0000256" key="4">
    <source>
        <dbReference type="ARBA" id="ARBA00022884"/>
    </source>
</evidence>
<dbReference type="SMR" id="W8CC80"/>
<dbReference type="SMART" id="SM00360">
    <property type="entry name" value="RRM"/>
    <property type="match status" value="1"/>
</dbReference>
<keyword evidence="2" id="KW-1017">Isopeptide bond</keyword>
<evidence type="ECO:0000256" key="5">
    <source>
        <dbReference type="ARBA" id="ARBA00023187"/>
    </source>
</evidence>
<dbReference type="PANTHER" id="PTHR48034">
    <property type="entry name" value="TRANSFORMER-2 SEX-DETERMINING PROTEIN-RELATED"/>
    <property type="match status" value="1"/>
</dbReference>
<evidence type="ECO:0000313" key="12">
    <source>
        <dbReference type="Ensembl" id="ENSRNOP00000074643.1"/>
    </source>
</evidence>
<keyword evidence="6" id="KW-0539">Nucleus</keyword>
<dbReference type="Bgee" id="ENSRNOG00000060963">
    <property type="expression patterns" value="Expressed in testis"/>
</dbReference>
<evidence type="ECO:0000313" key="11">
    <source>
        <dbReference type="EMBL" id="JAC06677.1"/>
    </source>
</evidence>
<keyword evidence="13" id="KW-1185">Reference proteome</keyword>
<evidence type="ECO:0000256" key="3">
    <source>
        <dbReference type="ARBA" id="ARBA00022664"/>
    </source>
</evidence>
<dbReference type="InterPro" id="IPR012604">
    <property type="entry name" value="RBM1CTR"/>
</dbReference>
<reference evidence="11" key="2">
    <citation type="journal article" date="2014" name="Nature">
        <title>Origins and functional evolution of Y chromosome gene repertoires across mammals.</title>
        <authorList>
            <person name="Cortez D."/>
            <person name="Marin R."/>
            <person name="Toledo-Flores D."/>
            <person name="Froidevaux L."/>
            <person name="Liechti A."/>
            <person name="Waters P.D."/>
            <person name="Grutzner F."/>
            <person name="Kaessmann H."/>
        </authorList>
    </citation>
    <scope>NUCLEOTIDE SEQUENCE</scope>
    <source>
        <tissue evidence="11">Brain</tissue>
    </source>
</reference>
<feature type="compositionally biased region" description="Basic and acidic residues" evidence="9">
    <location>
        <begin position="335"/>
        <end position="361"/>
    </location>
</feature>
<dbReference type="RefSeq" id="NP_001395842.1">
    <property type="nucleotide sequence ID" value="NM_001408913.1"/>
</dbReference>
<keyword evidence="4 8" id="KW-0694">RNA-binding</keyword>
<dbReference type="PROSITE" id="PS50102">
    <property type="entry name" value="RRM"/>
    <property type="match status" value="1"/>
</dbReference>
<dbReference type="AlphaFoldDB" id="W8CC80"/>
<comment type="subcellular location">
    <subcellularLocation>
        <location evidence="1">Nucleus</location>
    </subcellularLocation>
</comment>
<dbReference type="GO" id="GO:0005681">
    <property type="term" value="C:spliceosomal complex"/>
    <property type="evidence" value="ECO:0000318"/>
    <property type="project" value="GO_Central"/>
</dbReference>
<organism evidence="11">
    <name type="scientific">Rattus norvegicus</name>
    <name type="common">Rat</name>
    <dbReference type="NCBI Taxonomy" id="10116"/>
    <lineage>
        <taxon>Eukaryota</taxon>
        <taxon>Metazoa</taxon>
        <taxon>Chordata</taxon>
        <taxon>Craniata</taxon>
        <taxon>Vertebrata</taxon>
        <taxon>Euteleostomi</taxon>
        <taxon>Mammalia</taxon>
        <taxon>Eutheria</taxon>
        <taxon>Euarchontoglires</taxon>
        <taxon>Glires</taxon>
        <taxon>Rodentia</taxon>
        <taxon>Myomorpha</taxon>
        <taxon>Muroidea</taxon>
        <taxon>Muridae</taxon>
        <taxon>Murinae</taxon>
        <taxon>Rattus</taxon>
    </lineage>
</organism>
<accession>W8CC80</accession>
<dbReference type="GO" id="GO:0006376">
    <property type="term" value="P:mRNA splice site recognition"/>
    <property type="evidence" value="ECO:0007669"/>
    <property type="project" value="UniProtKB-ARBA"/>
</dbReference>
<dbReference type="GO" id="GO:0005654">
    <property type="term" value="C:nucleoplasm"/>
    <property type="evidence" value="ECO:0000266"/>
    <property type="project" value="RGD"/>
</dbReference>
<dbReference type="GeneTree" id="ENSGT00940000163524"/>
<evidence type="ECO:0000256" key="6">
    <source>
        <dbReference type="ARBA" id="ARBA00023242"/>
    </source>
</evidence>
<dbReference type="InterPro" id="IPR035979">
    <property type="entry name" value="RBD_domain_sf"/>
</dbReference>
<reference evidence="12 13" key="1">
    <citation type="journal article" date="2004" name="Nature">
        <title>Genome sequence of the Brown Norway rat yields insights into mammalian evolution.</title>
        <authorList>
            <consortium name="Rat Genome Sequencing Project Consortium"/>
            <person name="Gibbs R.A."/>
            <person name="Weinstock G.M."/>
            <person name="Metzker M.L."/>
            <person name="Muzny D.M."/>
            <person name="Sodergren E.J."/>
            <person name="Scherer S."/>
            <person name="Scott G."/>
            <person name="Steffen D."/>
            <person name="Worley K.C."/>
            <person name="Burch P.E."/>
            <person name="Okwuonu G."/>
            <person name="Hines S."/>
            <person name="Lewis L."/>
            <person name="Deramo C."/>
            <person name="Delgado O."/>
            <person name="Dugan-Rocha S."/>
            <person name="Miner G."/>
            <person name="Morgan M."/>
            <person name="Hawes A."/>
            <person name="Gill R."/>
            <person name="Holt R.A."/>
            <person name="Adams M.D."/>
            <person name="Amanatides P.G."/>
            <person name="Baden-Tillson H."/>
            <person name="Barnstead M."/>
            <person name="Chin S."/>
            <person name="Evans C.A."/>
            <person name="Ferriera S."/>
            <person name="Fosler C."/>
            <person name="Glodek A."/>
            <person name="Gu Z."/>
            <person name="Jennings D."/>
            <person name="Kraft C.L."/>
            <person name="Nguyen T."/>
            <person name="Pfannkoch C.M."/>
            <person name="Sitter C."/>
            <person name="Sutton G.G."/>
            <person name="Venter J.C."/>
            <person name="Woodage T."/>
            <person name="Smith D."/>
            <person name="Lee H.-M."/>
            <person name="Gustafson E."/>
            <person name="Cahill P."/>
            <person name="Kana A."/>
            <person name="Doucette-Stamm L."/>
            <person name="Weinstock K."/>
            <person name="Fechtel K."/>
            <person name="Weiss R.B."/>
            <person name="Dunn D.M."/>
            <person name="Green E.D."/>
            <person name="Blakesley R.W."/>
            <person name="Bouffard G.G."/>
            <person name="De Jong P.J."/>
            <person name="Osoegawa K."/>
            <person name="Zhu B."/>
            <person name="Marra M."/>
            <person name="Schein J."/>
            <person name="Bosdet I."/>
            <person name="Fjell C."/>
            <person name="Jones S."/>
            <person name="Krzywinski M."/>
            <person name="Mathewson C."/>
            <person name="Siddiqui A."/>
            <person name="Wye N."/>
            <person name="McPherson J."/>
            <person name="Zhao S."/>
            <person name="Fraser C.M."/>
            <person name="Shetty J."/>
            <person name="Shatsman S."/>
            <person name="Geer K."/>
            <person name="Chen Y."/>
            <person name="Abramzon S."/>
            <person name="Nierman W.C."/>
            <person name="Havlak P.H."/>
            <person name="Chen R."/>
            <person name="Durbin K.J."/>
            <person name="Egan A."/>
            <person name="Ren Y."/>
            <person name="Song X.-Z."/>
            <person name="Li B."/>
            <person name="Liu Y."/>
            <person name="Qin X."/>
            <person name="Cawley S."/>
            <person name="Cooney A.J."/>
            <person name="D'Souza L.M."/>
            <person name="Martin K."/>
            <person name="Wu J.Q."/>
            <person name="Gonzalez-Garay M.L."/>
            <person name="Jackson A.R."/>
            <person name="Kalafus K.J."/>
            <person name="McLeod M.P."/>
            <person name="Milosavljevic A."/>
            <person name="Virk D."/>
            <person name="Volkov A."/>
            <person name="Wheeler D.A."/>
            <person name="Zhang Z."/>
            <person name="Bailey J.A."/>
            <person name="Eichler E.E."/>
            <person name="Tuzun E."/>
            <person name="Birney E."/>
            <person name="Mongin E."/>
            <person name="Ureta-Vidal A."/>
            <person name="Woodwark C."/>
            <person name="Zdobnov E."/>
            <person name="Bork P."/>
            <person name="Suyama M."/>
            <person name="Torrents D."/>
            <person name="Alexandersson M."/>
            <person name="Trask B.J."/>
            <person name="Young J.M."/>
            <person name="Huang H."/>
            <person name="Wang H."/>
            <person name="Xing H."/>
            <person name="Daniels S."/>
            <person name="Gietzen D."/>
            <person name="Schmidt J."/>
            <person name="Stevens K."/>
            <person name="Vitt U."/>
            <person name="Wingrove J."/>
            <person name="Camara F."/>
            <person name="Mar Alba M."/>
            <person name="Abril J.F."/>
            <person name="Guigo R."/>
            <person name="Smit A."/>
            <person name="Dubchak I."/>
            <person name="Rubin E.M."/>
            <person name="Couronne O."/>
            <person name="Poliakov A."/>
            <person name="Huebner N."/>
            <person name="Ganten D."/>
            <person name="Goesele C."/>
            <person name="Hummel O."/>
            <person name="Kreitler T."/>
            <person name="Lee Y.-A."/>
            <person name="Monti J."/>
            <person name="Schulz H."/>
            <person name="Zimdahl H."/>
            <person name="Himmelbauer H."/>
            <person name="Lehrach H."/>
            <person name="Jacob H.J."/>
            <person name="Bromberg S."/>
            <person name="Gullings-Handley J."/>
            <person name="Jensen-Seaman M.I."/>
            <person name="Kwitek A.E."/>
            <person name="Lazar J."/>
            <person name="Pasko D."/>
            <person name="Tonellato P.J."/>
            <person name="Twigger S."/>
            <person name="Ponting C.P."/>
            <person name="Duarte J.M."/>
            <person name="Rice S."/>
            <person name="Goodstadt L."/>
            <person name="Beatson S.A."/>
            <person name="Emes R.D."/>
            <person name="Winter E.E."/>
            <person name="Webber C."/>
            <person name="Brandt P."/>
            <person name="Nyakatura G."/>
            <person name="Adetobi M."/>
            <person name="Chiaromonte F."/>
            <person name="Elnitski L."/>
            <person name="Eswara P."/>
            <person name="Hardison R.C."/>
            <person name="Hou M."/>
            <person name="Kolbe D."/>
            <person name="Makova K."/>
            <person name="Miller W."/>
            <person name="Nekrutenko A."/>
            <person name="Riemer C."/>
            <person name="Schwartz S."/>
            <person name="Taylor J."/>
            <person name="Yang S."/>
            <person name="Zhang Y."/>
            <person name="Lindpaintner K."/>
            <person name="Andrews T.D."/>
            <person name="Caccamo M."/>
            <person name="Clamp M."/>
            <person name="Clarke L."/>
            <person name="Curwen V."/>
            <person name="Durbin R.M."/>
            <person name="Eyras E."/>
            <person name="Searle S.M."/>
            <person name="Cooper G.M."/>
            <person name="Batzoglou S."/>
            <person name="Brudno M."/>
            <person name="Sidow A."/>
            <person name="Stone E.A."/>
            <person name="Payseur B.A."/>
            <person name="Bourque G."/>
            <person name="Lopez-Otin C."/>
            <person name="Puente X.S."/>
            <person name="Chakrabarti K."/>
            <person name="Chatterji S."/>
            <person name="Dewey C."/>
            <person name="Pachter L."/>
            <person name="Bray N."/>
            <person name="Yap V.B."/>
            <person name="Caspi A."/>
            <person name="Tesler G."/>
            <person name="Pevzner P.A."/>
            <person name="Haussler D."/>
            <person name="Roskin K.M."/>
            <person name="Baertsch R."/>
            <person name="Clawson H."/>
            <person name="Furey T.S."/>
            <person name="Hinrichs A.S."/>
            <person name="Karolchik D."/>
            <person name="Kent W.J."/>
            <person name="Rosenbloom K.R."/>
            <person name="Trumbower H."/>
            <person name="Weirauch M."/>
            <person name="Cooper D.N."/>
            <person name="Stenson P.D."/>
            <person name="Ma B."/>
            <person name="Brent M."/>
            <person name="Arumugam M."/>
            <person name="Shteynberg D."/>
            <person name="Copley R.R."/>
            <person name="Taylor M.S."/>
            <person name="Riethman H."/>
            <person name="Mudunuri U."/>
            <person name="Peterson J."/>
            <person name="Guyer M."/>
            <person name="Felsenfeld A."/>
            <person name="Old S."/>
            <person name="Mockrin S."/>
            <person name="Collins F.S."/>
        </authorList>
    </citation>
    <scope>NUCLEOTIDE SEQUENCE [LARGE SCALE GENOMIC DNA]</scope>
    <source>
        <strain evidence="12 13">Brown Norway</strain>
    </source>
</reference>
<feature type="compositionally biased region" description="Polar residues" evidence="9">
    <location>
        <begin position="214"/>
        <end position="229"/>
    </location>
</feature>
<name>W8CC80_RAT</name>
<dbReference type="OMA" id="HESYTIS"/>
<feature type="compositionally biased region" description="Basic and acidic residues" evidence="9">
    <location>
        <begin position="83"/>
        <end position="93"/>
    </location>
</feature>
<dbReference type="InterPro" id="IPR050441">
    <property type="entry name" value="RBM"/>
</dbReference>
<feature type="region of interest" description="Disordered" evidence="9">
    <location>
        <begin position="83"/>
        <end position="238"/>
    </location>
</feature>
<evidence type="ECO:0000256" key="2">
    <source>
        <dbReference type="ARBA" id="ARBA00022499"/>
    </source>
</evidence>
<dbReference type="Gene3D" id="3.30.70.330">
    <property type="match status" value="1"/>
</dbReference>
<dbReference type="Pfam" id="PF08081">
    <property type="entry name" value="RBM1CTR"/>
    <property type="match status" value="1"/>
</dbReference>
<feature type="region of interest" description="Disordered" evidence="9">
    <location>
        <begin position="302"/>
        <end position="388"/>
    </location>
</feature>
<feature type="domain" description="RRM" evidence="10">
    <location>
        <begin position="8"/>
        <end position="86"/>
    </location>
</feature>
<dbReference type="AGR" id="RGD:9125062"/>
<evidence type="ECO:0000256" key="8">
    <source>
        <dbReference type="PROSITE-ProRule" id="PRU00176"/>
    </source>
</evidence>
<evidence type="ECO:0000256" key="7">
    <source>
        <dbReference type="ARBA" id="ARBA00023274"/>
    </source>
</evidence>
<gene>
    <name evidence="12 14" type="primary">Rbmy1j</name>
    <name evidence="11" type="synonym">RBMY</name>
</gene>
<evidence type="ECO:0000259" key="10">
    <source>
        <dbReference type="PROSITE" id="PS50102"/>
    </source>
</evidence>
<feature type="compositionally biased region" description="Basic and acidic residues" evidence="9">
    <location>
        <begin position="375"/>
        <end position="388"/>
    </location>
</feature>
<protein>
    <submittedName>
        <fullName evidence="11">RBMY</fullName>
    </submittedName>
    <submittedName>
        <fullName evidence="12">RNA binding motif protein, Y-linked, family 1, member J</fullName>
    </submittedName>
</protein>
<dbReference type="CTD" id="378951"/>
<dbReference type="GO" id="GO:0005730">
    <property type="term" value="C:nucleolus"/>
    <property type="evidence" value="ECO:0000266"/>
    <property type="project" value="RGD"/>
</dbReference>
<evidence type="ECO:0000313" key="13">
    <source>
        <dbReference type="Proteomes" id="UP000002494"/>
    </source>
</evidence>
<dbReference type="GO" id="GO:0048026">
    <property type="term" value="P:positive regulation of mRNA splicing, via spliceosome"/>
    <property type="evidence" value="ECO:0000318"/>
    <property type="project" value="GO_Central"/>
</dbReference>
<sequence length="388" mass="43910">MAESEQPGKIFIGGLNLETRQKTLQVIFGRFGPITHVILMRDRETKKSRGFAFVTFQCPGDAKNAVKEMNGVSLDGKRIKVEQARRPSSLERSSKRRPLSFSRTRGASRILKCGRGGSSRGRSRPSRERNLDDGRYTPNFNISSSGRHFAVKRSTSSKREGPPSKRSATSALTRANPGLRGREPHGREVSRNMPRREPVSSRRDEYPLPRDDGYSSNDSYSRRYASTSRGYRDYGNYSSRDEHASKVFSDHAGYHGGRDRDFSEYLSGSSYRDTYESYGSFHEEPSARGTYTGNNRYDDYSSSRGGYGGGRETYSGSRSDIYGYERSGRQVLPPIDREYSERGGREERGHSPMDRLYRASHESYTISSRFGGYHGGHEETRYESGGRR</sequence>
<dbReference type="GO" id="GO:0042802">
    <property type="term" value="F:identical protein binding"/>
    <property type="evidence" value="ECO:0000266"/>
    <property type="project" value="RGD"/>
</dbReference>
<dbReference type="STRING" id="10116.ENSRNOP00000074643"/>
<keyword evidence="7" id="KW-0687">Ribonucleoprotein</keyword>
<evidence type="ECO:0000313" key="14">
    <source>
        <dbReference type="RGD" id="9125062"/>
    </source>
</evidence>
<feature type="compositionally biased region" description="Basic and acidic residues" evidence="9">
    <location>
        <begin position="180"/>
        <end position="213"/>
    </location>
</feature>
<keyword evidence="3" id="KW-0507">mRNA processing</keyword>
<evidence type="ECO:0000256" key="1">
    <source>
        <dbReference type="ARBA" id="ARBA00004123"/>
    </source>
</evidence>
<reference evidence="12" key="3">
    <citation type="submission" date="2025-05" db="UniProtKB">
        <authorList>
            <consortium name="Ensembl"/>
        </authorList>
    </citation>
    <scope>IDENTIFICATION</scope>
    <source>
        <strain evidence="12">Brown Norway</strain>
    </source>
</reference>
<dbReference type="EMBL" id="GATN01000006">
    <property type="protein sequence ID" value="JAC06677.1"/>
    <property type="molecule type" value="Transcribed_RNA"/>
</dbReference>
<dbReference type="HOGENOM" id="CLU_042286_0_0_1"/>
<dbReference type="InterPro" id="IPR000504">
    <property type="entry name" value="RRM_dom"/>
</dbReference>
<dbReference type="KEGG" id="rno:103694544"/>